<reference evidence="6 7" key="1">
    <citation type="submission" date="2014-03" db="EMBL/GenBank/DDBJ databases">
        <title>Genome of Polynucleobacter strain MWH-MoK4.</title>
        <authorList>
            <person name="Hahn M.W."/>
        </authorList>
    </citation>
    <scope>NUCLEOTIDE SEQUENCE [LARGE SCALE GENOMIC DNA]</scope>
    <source>
        <strain evidence="6 7">MWH-MoK4</strain>
    </source>
</reference>
<gene>
    <name evidence="4" type="primary">hscB</name>
    <name evidence="6" type="ORF">CL55_00014570</name>
</gene>
<feature type="domain" description="J" evidence="5">
    <location>
        <begin position="13"/>
        <end position="85"/>
    </location>
</feature>
<dbReference type="OrthoDB" id="287587at2"/>
<dbReference type="Gene3D" id="1.20.1280.20">
    <property type="entry name" value="HscB, C-terminal domain"/>
    <property type="match status" value="1"/>
</dbReference>
<evidence type="ECO:0000256" key="2">
    <source>
        <dbReference type="ARBA" id="ARBA00023186"/>
    </source>
</evidence>
<dbReference type="Gene3D" id="1.10.287.110">
    <property type="entry name" value="DnaJ domain"/>
    <property type="match status" value="1"/>
</dbReference>
<evidence type="ECO:0000259" key="5">
    <source>
        <dbReference type="PROSITE" id="PS50076"/>
    </source>
</evidence>
<dbReference type="Pfam" id="PF07743">
    <property type="entry name" value="HSCB_C"/>
    <property type="match status" value="1"/>
</dbReference>
<dbReference type="SUPFAM" id="SSF47144">
    <property type="entry name" value="HSC20 (HSCB), C-terminal oligomerisation domain"/>
    <property type="match status" value="1"/>
</dbReference>
<dbReference type="EMBL" id="CP007501">
    <property type="protein sequence ID" value="AKD25790.1"/>
    <property type="molecule type" value="Genomic_DNA"/>
</dbReference>
<dbReference type="InterPro" id="IPR004640">
    <property type="entry name" value="HscB"/>
</dbReference>
<dbReference type="GO" id="GO:0006457">
    <property type="term" value="P:protein folding"/>
    <property type="evidence" value="ECO:0007669"/>
    <property type="project" value="UniProtKB-UniRule"/>
</dbReference>
<dbReference type="GO" id="GO:0001671">
    <property type="term" value="F:ATPase activator activity"/>
    <property type="evidence" value="ECO:0007669"/>
    <property type="project" value="InterPro"/>
</dbReference>
<evidence type="ECO:0000256" key="4">
    <source>
        <dbReference type="HAMAP-Rule" id="MF_00682"/>
    </source>
</evidence>
<dbReference type="HOGENOM" id="CLU_068529_2_1_4"/>
<evidence type="ECO:0000256" key="1">
    <source>
        <dbReference type="ARBA" id="ARBA00010476"/>
    </source>
</evidence>
<comment type="similarity">
    <text evidence="1 4">Belongs to the HscB family.</text>
</comment>
<dbReference type="InterPro" id="IPR001623">
    <property type="entry name" value="DnaJ_domain"/>
</dbReference>
<dbReference type="Proteomes" id="UP000061135">
    <property type="component" value="Chromosome"/>
</dbReference>
<keyword evidence="7" id="KW-1185">Reference proteome</keyword>
<dbReference type="PATRIC" id="fig|576611.7.peg.1482"/>
<dbReference type="RefSeq" id="WP_046330504.1">
    <property type="nucleotide sequence ID" value="NZ_CP007501.1"/>
</dbReference>
<dbReference type="GO" id="GO:0044571">
    <property type="term" value="P:[2Fe-2S] cluster assembly"/>
    <property type="evidence" value="ECO:0007669"/>
    <property type="project" value="InterPro"/>
</dbReference>
<comment type="function">
    <text evidence="3 4">Co-chaperone involved in the maturation of iron-sulfur cluster-containing proteins. Seems to help targeting proteins to be folded toward HscA.</text>
</comment>
<dbReference type="CDD" id="cd06257">
    <property type="entry name" value="DnaJ"/>
    <property type="match status" value="1"/>
</dbReference>
<accession>A0A0E3ZMS7</accession>
<keyword evidence="2 4" id="KW-0143">Chaperone</keyword>
<dbReference type="HAMAP" id="MF_00682">
    <property type="entry name" value="HscB"/>
    <property type="match status" value="1"/>
</dbReference>
<dbReference type="STRING" id="1835254.CL55_00014570"/>
<dbReference type="NCBIfam" id="TIGR00714">
    <property type="entry name" value="hscB"/>
    <property type="match status" value="1"/>
</dbReference>
<proteinExistence type="inferred from homology"/>
<dbReference type="SUPFAM" id="SSF46565">
    <property type="entry name" value="Chaperone J-domain"/>
    <property type="match status" value="1"/>
</dbReference>
<dbReference type="PANTHER" id="PTHR14021">
    <property type="entry name" value="IRON-SULFUR CLUSTER CO-CHAPERONE PROTEIN HSCB"/>
    <property type="match status" value="1"/>
</dbReference>
<sequence length="179" mass="20219">MSVVVVNPSASDNYFNFFGLEQQFNLDLSALDQAYLAIQKEVHPDRHARGSDTEQRLAMQMATLANTAFQTLKNPIQRGLYLCQLHKVDARLETNTAMPAAFLMKQMEWRESLEDQDEDLGALEALAEEVDQAKQDILVEITQAIDRAKNYERAAELLRGLLFIDKFALELDDAISALV</sequence>
<dbReference type="PANTHER" id="PTHR14021:SF15">
    <property type="entry name" value="IRON-SULFUR CLUSTER CO-CHAPERONE PROTEIN HSCB"/>
    <property type="match status" value="1"/>
</dbReference>
<dbReference type="GO" id="GO:0051259">
    <property type="term" value="P:protein complex oligomerization"/>
    <property type="evidence" value="ECO:0007669"/>
    <property type="project" value="InterPro"/>
</dbReference>
<dbReference type="GO" id="GO:0051087">
    <property type="term" value="F:protein-folding chaperone binding"/>
    <property type="evidence" value="ECO:0007669"/>
    <property type="project" value="InterPro"/>
</dbReference>
<dbReference type="GO" id="GO:1990230">
    <property type="term" value="C:iron-sulfur cluster transfer complex"/>
    <property type="evidence" value="ECO:0007669"/>
    <property type="project" value="TreeGrafter"/>
</dbReference>
<evidence type="ECO:0000313" key="7">
    <source>
        <dbReference type="Proteomes" id="UP000061135"/>
    </source>
</evidence>
<organism evidence="6 7">
    <name type="scientific">Polynucleobacter duraquae</name>
    <dbReference type="NCBI Taxonomy" id="1835254"/>
    <lineage>
        <taxon>Bacteria</taxon>
        <taxon>Pseudomonadati</taxon>
        <taxon>Pseudomonadota</taxon>
        <taxon>Betaproteobacteria</taxon>
        <taxon>Burkholderiales</taxon>
        <taxon>Burkholderiaceae</taxon>
        <taxon>Polynucleobacter</taxon>
    </lineage>
</organism>
<evidence type="ECO:0000256" key="3">
    <source>
        <dbReference type="ARBA" id="ARBA00025596"/>
    </source>
</evidence>
<dbReference type="InterPro" id="IPR036386">
    <property type="entry name" value="HscB_C_sf"/>
</dbReference>
<comment type="subunit">
    <text evidence="4">Interacts with HscA and stimulates its ATPase activity.</text>
</comment>
<dbReference type="PROSITE" id="PS50076">
    <property type="entry name" value="DNAJ_2"/>
    <property type="match status" value="1"/>
</dbReference>
<dbReference type="InterPro" id="IPR036869">
    <property type="entry name" value="J_dom_sf"/>
</dbReference>
<dbReference type="InterPro" id="IPR009073">
    <property type="entry name" value="HscB_oligo_C"/>
</dbReference>
<name>A0A0E3ZMS7_9BURK</name>
<dbReference type="SMART" id="SM00271">
    <property type="entry name" value="DnaJ"/>
    <property type="match status" value="1"/>
</dbReference>
<evidence type="ECO:0000313" key="6">
    <source>
        <dbReference type="EMBL" id="AKD25790.1"/>
    </source>
</evidence>
<dbReference type="KEGG" id="pdq:CL55_00014570"/>
<protein>
    <recommendedName>
        <fullName evidence="4">Co-chaperone protein HscB homolog</fullName>
    </recommendedName>
</protein>
<dbReference type="AlphaFoldDB" id="A0A0E3ZMS7"/>